<evidence type="ECO:0000256" key="1">
    <source>
        <dbReference type="ARBA" id="ARBA00004141"/>
    </source>
</evidence>
<evidence type="ECO:0000313" key="11">
    <source>
        <dbReference type="RefSeq" id="XP_033576171.1"/>
    </source>
</evidence>
<comment type="subcellular location">
    <subcellularLocation>
        <location evidence="1">Membrane</location>
        <topology evidence="1">Multi-pass membrane protein</topology>
    </subcellularLocation>
</comment>
<evidence type="ECO:0000256" key="6">
    <source>
        <dbReference type="ARBA" id="ARBA00023136"/>
    </source>
</evidence>
<name>A0A6A6YMW1_9PEZI</name>
<evidence type="ECO:0000256" key="3">
    <source>
        <dbReference type="ARBA" id="ARBA00022448"/>
    </source>
</evidence>
<dbReference type="GO" id="GO:0022857">
    <property type="term" value="F:transmembrane transporter activity"/>
    <property type="evidence" value="ECO:0007669"/>
    <property type="project" value="InterPro"/>
</dbReference>
<evidence type="ECO:0000256" key="7">
    <source>
        <dbReference type="SAM" id="Phobius"/>
    </source>
</evidence>
<feature type="transmembrane region" description="Helical" evidence="7">
    <location>
        <begin position="297"/>
        <end position="314"/>
    </location>
</feature>
<feature type="transmembrane region" description="Helical" evidence="7">
    <location>
        <begin position="68"/>
        <end position="87"/>
    </location>
</feature>
<keyword evidence="5 7" id="KW-1133">Transmembrane helix</keyword>
<feature type="transmembrane region" description="Helical" evidence="7">
    <location>
        <begin position="364"/>
        <end position="382"/>
    </location>
</feature>
<evidence type="ECO:0000313" key="10">
    <source>
        <dbReference type="Proteomes" id="UP000504636"/>
    </source>
</evidence>
<accession>A0A6A6YMW1</accession>
<dbReference type="OrthoDB" id="4139357at2759"/>
<keyword evidence="6 7" id="KW-0472">Membrane</keyword>
<keyword evidence="3" id="KW-0813">Transport</keyword>
<dbReference type="InterPro" id="IPR020846">
    <property type="entry name" value="MFS_dom"/>
</dbReference>
<reference evidence="11" key="3">
    <citation type="submission" date="2025-04" db="UniProtKB">
        <authorList>
            <consortium name="RefSeq"/>
        </authorList>
    </citation>
    <scope>IDENTIFICATION</scope>
    <source>
        <strain evidence="11">CBS 304.34</strain>
    </source>
</reference>
<dbReference type="Proteomes" id="UP000504636">
    <property type="component" value="Unplaced"/>
</dbReference>
<feature type="domain" description="Major facilitator superfamily (MFS) profile" evidence="8">
    <location>
        <begin position="28"/>
        <end position="474"/>
    </location>
</feature>
<evidence type="ECO:0000256" key="4">
    <source>
        <dbReference type="ARBA" id="ARBA00022692"/>
    </source>
</evidence>
<feature type="transmembrane region" description="Helical" evidence="7">
    <location>
        <begin position="185"/>
        <end position="205"/>
    </location>
</feature>
<evidence type="ECO:0000313" key="9">
    <source>
        <dbReference type="EMBL" id="KAF2809207.1"/>
    </source>
</evidence>
<evidence type="ECO:0000256" key="5">
    <source>
        <dbReference type="ARBA" id="ARBA00022989"/>
    </source>
</evidence>
<dbReference type="InterPro" id="IPR053791">
    <property type="entry name" value="MFS_Tri12-like"/>
</dbReference>
<dbReference type="PANTHER" id="PTHR23501">
    <property type="entry name" value="MAJOR FACILITATOR SUPERFAMILY"/>
    <property type="match status" value="1"/>
</dbReference>
<comment type="similarity">
    <text evidence="2">Belongs to the major facilitator superfamily. TCR/Tet family.</text>
</comment>
<dbReference type="GO" id="GO:0005886">
    <property type="term" value="C:plasma membrane"/>
    <property type="evidence" value="ECO:0007669"/>
    <property type="project" value="TreeGrafter"/>
</dbReference>
<dbReference type="Gene3D" id="1.20.1250.20">
    <property type="entry name" value="MFS general substrate transporter like domains"/>
    <property type="match status" value="2"/>
</dbReference>
<keyword evidence="10" id="KW-1185">Reference proteome</keyword>
<sequence>MHEKAGDLEHQPSKNVPIDTEDDFKLTWGMSFAMLALLSGYMSAVFCIQMASVALVTINEDIGPSSSFTWIATSQVIPVAVFGPMVGRLGDIFGRRNSIMLGNLSGLVGCVISATATRVEVVIGGGIFIGLATSLQQQAWAALGEIVPKKHRGLVLGLFELANIAPGAFGPIIGTAVVRGAGWRWVYWFPFILNTVGFFLIFLFYRPKNQYIKEAGRTRWQEVADLDWVGIFLWGVGLTLFLLGISFGGSQLAWKSGGTISMIVIGLVLLIALGFYEAYVPQVLPLFPGVVLRKIRGVTLVLIGTFLFGMLYYSTAVLWPQQIQVLYTQNIINVGWYACALGMAGIPTSVLTGFLFARVGHSRIMFTVIIAVGTVGAGLMALVSPSSSTESTVFVALIGVCTGGGFVVAAAMIQLAVEHEYIGIATALCVTARNVGGAVATVIYTAIFTGRLKFYVSQFVVGGLLKAGVAPTSLAGATFALLGQGPVSGLAGLTPQQIEVGMNAVKQSYAHAFRIVYLSSIGFGVVGTVCVAFCKNCDDKMTNHVDIKLNEGAKLTGITDEGKGHIISVEEQENLRHRHHHQSN</sequence>
<gene>
    <name evidence="9 11" type="ORF">BDZ99DRAFT_445210</name>
</gene>
<dbReference type="CDD" id="cd06179">
    <property type="entry name" value="MFS_TRI12_like"/>
    <property type="match status" value="1"/>
</dbReference>
<feature type="transmembrane region" description="Helical" evidence="7">
    <location>
        <begin position="334"/>
        <end position="357"/>
    </location>
</feature>
<dbReference type="SUPFAM" id="SSF103473">
    <property type="entry name" value="MFS general substrate transporter"/>
    <property type="match status" value="1"/>
</dbReference>
<dbReference type="AlphaFoldDB" id="A0A6A6YMW1"/>
<dbReference type="Pfam" id="PF06609">
    <property type="entry name" value="TRI12"/>
    <property type="match status" value="1"/>
</dbReference>
<evidence type="ECO:0000259" key="8">
    <source>
        <dbReference type="PROSITE" id="PS50850"/>
    </source>
</evidence>
<dbReference type="RefSeq" id="XP_033576171.1">
    <property type="nucleotide sequence ID" value="XM_033717916.1"/>
</dbReference>
<feature type="transmembrane region" description="Helical" evidence="7">
    <location>
        <begin position="226"/>
        <end position="247"/>
    </location>
</feature>
<feature type="transmembrane region" description="Helical" evidence="7">
    <location>
        <begin position="259"/>
        <end position="276"/>
    </location>
</feature>
<feature type="transmembrane region" description="Helical" evidence="7">
    <location>
        <begin position="154"/>
        <end position="173"/>
    </location>
</feature>
<feature type="transmembrane region" description="Helical" evidence="7">
    <location>
        <begin position="515"/>
        <end position="534"/>
    </location>
</feature>
<dbReference type="PROSITE" id="PS50850">
    <property type="entry name" value="MFS"/>
    <property type="match status" value="1"/>
</dbReference>
<feature type="transmembrane region" description="Helical" evidence="7">
    <location>
        <begin position="424"/>
        <end position="447"/>
    </location>
</feature>
<keyword evidence="4 7" id="KW-0812">Transmembrane</keyword>
<dbReference type="InterPro" id="IPR036259">
    <property type="entry name" value="MFS_trans_sf"/>
</dbReference>
<evidence type="ECO:0000256" key="2">
    <source>
        <dbReference type="ARBA" id="ARBA00007520"/>
    </source>
</evidence>
<dbReference type="GeneID" id="54458809"/>
<dbReference type="InterPro" id="IPR010573">
    <property type="entry name" value="MFS_Str1/Tri12-like"/>
</dbReference>
<feature type="transmembrane region" description="Helical" evidence="7">
    <location>
        <begin position="122"/>
        <end position="142"/>
    </location>
</feature>
<organism evidence="9">
    <name type="scientific">Mytilinidion resinicola</name>
    <dbReference type="NCBI Taxonomy" id="574789"/>
    <lineage>
        <taxon>Eukaryota</taxon>
        <taxon>Fungi</taxon>
        <taxon>Dikarya</taxon>
        <taxon>Ascomycota</taxon>
        <taxon>Pezizomycotina</taxon>
        <taxon>Dothideomycetes</taxon>
        <taxon>Pleosporomycetidae</taxon>
        <taxon>Mytilinidiales</taxon>
        <taxon>Mytilinidiaceae</taxon>
        <taxon>Mytilinidion</taxon>
    </lineage>
</organism>
<reference evidence="11" key="2">
    <citation type="submission" date="2020-04" db="EMBL/GenBank/DDBJ databases">
        <authorList>
            <consortium name="NCBI Genome Project"/>
        </authorList>
    </citation>
    <scope>NUCLEOTIDE SEQUENCE</scope>
    <source>
        <strain evidence="11">CBS 304.34</strain>
    </source>
</reference>
<dbReference type="PANTHER" id="PTHR23501:SF102">
    <property type="entry name" value="DRUG TRANSPORTER, PUTATIVE (AFU_ORTHOLOGUE AFUA_3G08530)-RELATED"/>
    <property type="match status" value="1"/>
</dbReference>
<protein>
    <submittedName>
        <fullName evidence="9 11">Trichothecene efflux pump</fullName>
    </submittedName>
</protein>
<proteinExistence type="inferred from homology"/>
<dbReference type="EMBL" id="MU003702">
    <property type="protein sequence ID" value="KAF2809207.1"/>
    <property type="molecule type" value="Genomic_DNA"/>
</dbReference>
<reference evidence="9 11" key="1">
    <citation type="journal article" date="2020" name="Stud. Mycol.">
        <title>101 Dothideomycetes genomes: a test case for predicting lifestyles and emergence of pathogens.</title>
        <authorList>
            <person name="Haridas S."/>
            <person name="Albert R."/>
            <person name="Binder M."/>
            <person name="Bloem J."/>
            <person name="Labutti K."/>
            <person name="Salamov A."/>
            <person name="Andreopoulos B."/>
            <person name="Baker S."/>
            <person name="Barry K."/>
            <person name="Bills G."/>
            <person name="Bluhm B."/>
            <person name="Cannon C."/>
            <person name="Castanera R."/>
            <person name="Culley D."/>
            <person name="Daum C."/>
            <person name="Ezra D."/>
            <person name="Gonzalez J."/>
            <person name="Henrissat B."/>
            <person name="Kuo A."/>
            <person name="Liang C."/>
            <person name="Lipzen A."/>
            <person name="Lutzoni F."/>
            <person name="Magnuson J."/>
            <person name="Mondo S."/>
            <person name="Nolan M."/>
            <person name="Ohm R."/>
            <person name="Pangilinan J."/>
            <person name="Park H.-J."/>
            <person name="Ramirez L."/>
            <person name="Alfaro M."/>
            <person name="Sun H."/>
            <person name="Tritt A."/>
            <person name="Yoshinaga Y."/>
            <person name="Zwiers L.-H."/>
            <person name="Turgeon B."/>
            <person name="Goodwin S."/>
            <person name="Spatafora J."/>
            <person name="Crous P."/>
            <person name="Grigoriev I."/>
        </authorList>
    </citation>
    <scope>NUCLEOTIDE SEQUENCE</scope>
    <source>
        <strain evidence="9 11">CBS 304.34</strain>
    </source>
</reference>
<feature type="transmembrane region" description="Helical" evidence="7">
    <location>
        <begin position="394"/>
        <end position="417"/>
    </location>
</feature>
<feature type="transmembrane region" description="Helical" evidence="7">
    <location>
        <begin position="32"/>
        <end position="56"/>
    </location>
</feature>